<sequence length="207" mass="23085">MTPSVPSEPSESPVPSRPPEPSESPVPSRPSEVSGPVVSLRRAGEADRPAVERLWLMFRHDMSEFEEVLPHPDGTFREERLHLAFGAPDWIPYLVRAGDRPVAFAFVRGLRGPTHVLNSFFVVRGARRTGVGLRAVREIVARHPGSWDIAFQDANTTAVRFWRRVATEIAGDAWTEERREVPGRPDLPPDAWISFRTASAPGRPPMV</sequence>
<accession>A0ABP7LB62</accession>
<feature type="compositionally biased region" description="Pro residues" evidence="1">
    <location>
        <begin position="15"/>
        <end position="28"/>
    </location>
</feature>
<feature type="region of interest" description="Disordered" evidence="1">
    <location>
        <begin position="1"/>
        <end position="44"/>
    </location>
</feature>
<proteinExistence type="predicted"/>
<evidence type="ECO:0000313" key="3">
    <source>
        <dbReference type="EMBL" id="GAA3896306.1"/>
    </source>
</evidence>
<dbReference type="Gene3D" id="3.40.630.30">
    <property type="match status" value="1"/>
</dbReference>
<feature type="compositionally biased region" description="Low complexity" evidence="1">
    <location>
        <begin position="29"/>
        <end position="39"/>
    </location>
</feature>
<reference evidence="4" key="1">
    <citation type="journal article" date="2019" name="Int. J. Syst. Evol. Microbiol.">
        <title>The Global Catalogue of Microorganisms (GCM) 10K type strain sequencing project: providing services to taxonomists for standard genome sequencing and annotation.</title>
        <authorList>
            <consortium name="The Broad Institute Genomics Platform"/>
            <consortium name="The Broad Institute Genome Sequencing Center for Infectious Disease"/>
            <person name="Wu L."/>
            <person name="Ma J."/>
        </authorList>
    </citation>
    <scope>NUCLEOTIDE SEQUENCE [LARGE SCALE GENOMIC DNA]</scope>
    <source>
        <strain evidence="4">JCM 16956</strain>
    </source>
</reference>
<gene>
    <name evidence="3" type="ORF">GCM10022244_03030</name>
</gene>
<dbReference type="InterPro" id="IPR000182">
    <property type="entry name" value="GNAT_dom"/>
</dbReference>
<dbReference type="SUPFAM" id="SSF55729">
    <property type="entry name" value="Acyl-CoA N-acyltransferases (Nat)"/>
    <property type="match status" value="1"/>
</dbReference>
<dbReference type="EMBL" id="BAABAJ010000001">
    <property type="protein sequence ID" value="GAA3896306.1"/>
    <property type="molecule type" value="Genomic_DNA"/>
</dbReference>
<name>A0ABP7LB62_9ACTN</name>
<dbReference type="Proteomes" id="UP001501000">
    <property type="component" value="Unassembled WGS sequence"/>
</dbReference>
<evidence type="ECO:0000256" key="1">
    <source>
        <dbReference type="SAM" id="MobiDB-lite"/>
    </source>
</evidence>
<dbReference type="InterPro" id="IPR016181">
    <property type="entry name" value="Acyl_CoA_acyltransferase"/>
</dbReference>
<organism evidence="3 4">
    <name type="scientific">Streptomyces gulbargensis</name>
    <dbReference type="NCBI Taxonomy" id="364901"/>
    <lineage>
        <taxon>Bacteria</taxon>
        <taxon>Bacillati</taxon>
        <taxon>Actinomycetota</taxon>
        <taxon>Actinomycetes</taxon>
        <taxon>Kitasatosporales</taxon>
        <taxon>Streptomycetaceae</taxon>
        <taxon>Streptomyces</taxon>
    </lineage>
</organism>
<protein>
    <recommendedName>
        <fullName evidence="2">N-acetyltransferase domain-containing protein</fullName>
    </recommendedName>
</protein>
<feature type="compositionally biased region" description="Low complexity" evidence="1">
    <location>
        <begin position="1"/>
        <end position="14"/>
    </location>
</feature>
<keyword evidence="4" id="KW-1185">Reference proteome</keyword>
<feature type="domain" description="N-acetyltransferase" evidence="2">
    <location>
        <begin position="38"/>
        <end position="199"/>
    </location>
</feature>
<dbReference type="Pfam" id="PF00583">
    <property type="entry name" value="Acetyltransf_1"/>
    <property type="match status" value="1"/>
</dbReference>
<comment type="caution">
    <text evidence="3">The sequence shown here is derived from an EMBL/GenBank/DDBJ whole genome shotgun (WGS) entry which is preliminary data.</text>
</comment>
<evidence type="ECO:0000313" key="4">
    <source>
        <dbReference type="Proteomes" id="UP001501000"/>
    </source>
</evidence>
<dbReference type="PROSITE" id="PS51186">
    <property type="entry name" value="GNAT"/>
    <property type="match status" value="1"/>
</dbReference>
<evidence type="ECO:0000259" key="2">
    <source>
        <dbReference type="PROSITE" id="PS51186"/>
    </source>
</evidence>